<evidence type="ECO:0000256" key="5">
    <source>
        <dbReference type="ARBA" id="ARBA00023004"/>
    </source>
</evidence>
<feature type="domain" description="Uracil-DNA glycosylase-like" evidence="8">
    <location>
        <begin position="32"/>
        <end position="194"/>
    </location>
</feature>
<dbReference type="Gene3D" id="3.40.470.10">
    <property type="entry name" value="Uracil-DNA glycosylase-like domain"/>
    <property type="match status" value="1"/>
</dbReference>
<evidence type="ECO:0000313" key="9">
    <source>
        <dbReference type="EMBL" id="BBX53436.1"/>
    </source>
</evidence>
<keyword evidence="7" id="KW-0234">DNA repair</keyword>
<dbReference type="KEGG" id="mpof:MPOR_44620"/>
<evidence type="ECO:0000256" key="6">
    <source>
        <dbReference type="ARBA" id="ARBA00023014"/>
    </source>
</evidence>
<reference evidence="9 10" key="1">
    <citation type="journal article" date="2019" name="Emerg. Microbes Infect.">
        <title>Comprehensive subspecies identification of 175 nontuberculous mycobacteria species based on 7547 genomic profiles.</title>
        <authorList>
            <person name="Matsumoto Y."/>
            <person name="Kinjo T."/>
            <person name="Motooka D."/>
            <person name="Nabeya D."/>
            <person name="Jung N."/>
            <person name="Uechi K."/>
            <person name="Horii T."/>
            <person name="Iida T."/>
            <person name="Fujita J."/>
            <person name="Nakamura S."/>
        </authorList>
    </citation>
    <scope>NUCLEOTIDE SEQUENCE [LARGE SCALE GENOMIC DNA]</scope>
    <source>
        <strain evidence="9 10">JCM 12603</strain>
    </source>
</reference>
<gene>
    <name evidence="9" type="ORF">MPOR_44620</name>
</gene>
<evidence type="ECO:0000259" key="8">
    <source>
        <dbReference type="SMART" id="SM00986"/>
    </source>
</evidence>
<protein>
    <recommendedName>
        <fullName evidence="8">Uracil-DNA glycosylase-like domain-containing protein</fullName>
    </recommendedName>
</protein>
<dbReference type="SUPFAM" id="SSF52141">
    <property type="entry name" value="Uracil-DNA glycosylase-like"/>
    <property type="match status" value="1"/>
</dbReference>
<keyword evidence="5" id="KW-0408">Iron</keyword>
<evidence type="ECO:0000256" key="2">
    <source>
        <dbReference type="ARBA" id="ARBA00022723"/>
    </source>
</evidence>
<keyword evidence="2" id="KW-0479">Metal-binding</keyword>
<dbReference type="SMART" id="SM00987">
    <property type="entry name" value="UreE_C"/>
    <property type="match status" value="1"/>
</dbReference>
<keyword evidence="4" id="KW-0378">Hydrolase</keyword>
<dbReference type="InterPro" id="IPR051536">
    <property type="entry name" value="UDG_Type-4/5"/>
</dbReference>
<keyword evidence="3" id="KW-0227">DNA damage</keyword>
<dbReference type="GO" id="GO:0046872">
    <property type="term" value="F:metal ion binding"/>
    <property type="evidence" value="ECO:0007669"/>
    <property type="project" value="UniProtKB-KW"/>
</dbReference>
<dbReference type="AlphaFoldDB" id="A0A6N4VCN6"/>
<dbReference type="PANTHER" id="PTHR33693">
    <property type="entry name" value="TYPE-5 URACIL-DNA GLYCOSYLASE"/>
    <property type="match status" value="1"/>
</dbReference>
<sequence length="203" mass="23011">MAKARLDRRIKACRKCTSPDRLNVPGETASAPGYGSIDSPVAIVGEALCRRCMAKQEPFYGGSGRVLDRCFERAGHAKTELFITNSIHCHPPNDRDPLVHETENCAGFLREELRDIVQPRLVIAVGKFAKSAVLRLYPEPDGREISWPFRVPRSKQSDLSGLTHLLFPPHPYYIMTRATHIRDEYERRVARAIQWAFDVEGVR</sequence>
<dbReference type="InterPro" id="IPR036895">
    <property type="entry name" value="Uracil-DNA_glycosylase-like_sf"/>
</dbReference>
<evidence type="ECO:0000313" key="10">
    <source>
        <dbReference type="Proteomes" id="UP000466785"/>
    </source>
</evidence>
<dbReference type="GO" id="GO:0051539">
    <property type="term" value="F:4 iron, 4 sulfur cluster binding"/>
    <property type="evidence" value="ECO:0007669"/>
    <property type="project" value="UniProtKB-KW"/>
</dbReference>
<evidence type="ECO:0000256" key="4">
    <source>
        <dbReference type="ARBA" id="ARBA00022801"/>
    </source>
</evidence>
<organism evidence="9 10">
    <name type="scientific">Mycolicibacterium poriferae</name>
    <dbReference type="NCBI Taxonomy" id="39694"/>
    <lineage>
        <taxon>Bacteria</taxon>
        <taxon>Bacillati</taxon>
        <taxon>Actinomycetota</taxon>
        <taxon>Actinomycetes</taxon>
        <taxon>Mycobacteriales</taxon>
        <taxon>Mycobacteriaceae</taxon>
        <taxon>Mycolicibacterium</taxon>
    </lineage>
</organism>
<proteinExistence type="predicted"/>
<name>A0A6N4VCN6_9MYCO</name>
<dbReference type="GO" id="GO:0097506">
    <property type="term" value="F:deaminated base DNA N-glycosylase activity"/>
    <property type="evidence" value="ECO:0007669"/>
    <property type="project" value="UniProtKB-ARBA"/>
</dbReference>
<dbReference type="Pfam" id="PF03167">
    <property type="entry name" value="UDG"/>
    <property type="match status" value="1"/>
</dbReference>
<evidence type="ECO:0000256" key="3">
    <source>
        <dbReference type="ARBA" id="ARBA00022763"/>
    </source>
</evidence>
<keyword evidence="10" id="KW-1185">Reference proteome</keyword>
<accession>A0A6N4VCN6</accession>
<dbReference type="SMART" id="SM00986">
    <property type="entry name" value="UDG"/>
    <property type="match status" value="1"/>
</dbReference>
<evidence type="ECO:0000256" key="1">
    <source>
        <dbReference type="ARBA" id="ARBA00022485"/>
    </source>
</evidence>
<evidence type="ECO:0000256" key="7">
    <source>
        <dbReference type="ARBA" id="ARBA00023204"/>
    </source>
</evidence>
<dbReference type="PANTHER" id="PTHR33693:SF3">
    <property type="entry name" value="TYPE-5 URACIL-DNA GLYCOSYLASE"/>
    <property type="match status" value="1"/>
</dbReference>
<dbReference type="Proteomes" id="UP000466785">
    <property type="component" value="Chromosome"/>
</dbReference>
<dbReference type="InterPro" id="IPR005122">
    <property type="entry name" value="Uracil-DNA_glycosylase-like"/>
</dbReference>
<dbReference type="GO" id="GO:0006281">
    <property type="term" value="P:DNA repair"/>
    <property type="evidence" value="ECO:0007669"/>
    <property type="project" value="UniProtKB-KW"/>
</dbReference>
<keyword evidence="6" id="KW-0411">Iron-sulfur</keyword>
<keyword evidence="1" id="KW-0004">4Fe-4S</keyword>
<dbReference type="EMBL" id="AP022570">
    <property type="protein sequence ID" value="BBX53436.1"/>
    <property type="molecule type" value="Genomic_DNA"/>
</dbReference>